<accession>A0A8E4F0E0</accession>
<dbReference type="EMBL" id="LR890047">
    <property type="protein sequence ID" value="CAD6512201.1"/>
    <property type="molecule type" value="Genomic_DNA"/>
</dbReference>
<dbReference type="GO" id="GO:0042953">
    <property type="term" value="P:lipoprotein transport"/>
    <property type="evidence" value="ECO:0007669"/>
    <property type="project" value="InterPro"/>
</dbReference>
<feature type="transmembrane region" description="Helical" evidence="8">
    <location>
        <begin position="27"/>
        <end position="49"/>
    </location>
</feature>
<comment type="subcellular location">
    <subcellularLocation>
        <location evidence="1">Cell membrane</location>
        <topology evidence="1">Multi-pass membrane protein</topology>
    </subcellularLocation>
</comment>
<feature type="domain" description="MacB-like periplasmic core" evidence="10">
    <location>
        <begin position="29"/>
        <end position="237"/>
    </location>
</feature>
<dbReference type="InterPro" id="IPR011925">
    <property type="entry name" value="LolCE_TM"/>
</dbReference>
<evidence type="ECO:0000256" key="3">
    <source>
        <dbReference type="ARBA" id="ARBA00022448"/>
    </source>
</evidence>
<evidence type="ECO:0000259" key="10">
    <source>
        <dbReference type="Pfam" id="PF12704"/>
    </source>
</evidence>
<dbReference type="GO" id="GO:0098797">
    <property type="term" value="C:plasma membrane protein complex"/>
    <property type="evidence" value="ECO:0007669"/>
    <property type="project" value="TreeGrafter"/>
</dbReference>
<evidence type="ECO:0000313" key="11">
    <source>
        <dbReference type="EMBL" id="CAD6512201.1"/>
    </source>
</evidence>
<dbReference type="InterPro" id="IPR025857">
    <property type="entry name" value="MacB_PCD"/>
</dbReference>
<name>A0A8E4F0E0_9ENTR</name>
<dbReference type="InterPro" id="IPR011926">
    <property type="entry name" value="LolE_gammaproteobact"/>
</dbReference>
<evidence type="ECO:0000259" key="9">
    <source>
        <dbReference type="Pfam" id="PF02687"/>
    </source>
</evidence>
<sequence>MSISSLSLLIGLRFSRGRCRGSILSLIAMISTISIALGVAVFIVGLSAMNGFERELDSRIISVVPHGEIYPAEQPFNDWQEVLNCITKVNGIAAVSPYVSFTGLIERGTKLVSVQFRGVNPKKEPYVTSLSQYVIGDSWSTFRGGEHQVILGKGVADMLNVQKGDWVTVILSNNSKQMKLLKPQEIRLHVSGILELSGMLDHSLAIVPLTDGQKYNHLGDSVTGISVKVNDVFKADKILFDAAKVINNDVYINTWKKSYGYIFRDIQMIRAIIYLAMLLVIGLSCFNIASTLVIAVKDKSSNIAVLITLGAKDRLIRSIFIWYGLLSGIVGSLFGMIIGIIASFQLTNIYKFIEKITGYRLLSGNIYPINFLPTELQYLDVVKVFIMAITLSAASSWYPAGSASRINPARIL</sequence>
<evidence type="ECO:0000256" key="2">
    <source>
        <dbReference type="ARBA" id="ARBA00005236"/>
    </source>
</evidence>
<dbReference type="PANTHER" id="PTHR30489:SF0">
    <property type="entry name" value="LIPOPROTEIN-RELEASING SYSTEM TRANSMEMBRANE PROTEIN LOLE"/>
    <property type="match status" value="1"/>
</dbReference>
<evidence type="ECO:0000256" key="1">
    <source>
        <dbReference type="ARBA" id="ARBA00004651"/>
    </source>
</evidence>
<dbReference type="NCBIfam" id="TIGR02213">
    <property type="entry name" value="lolE_release"/>
    <property type="match status" value="1"/>
</dbReference>
<dbReference type="KEGG" id="ptf:PROFFT_A_05890"/>
<keyword evidence="12" id="KW-1185">Reference proteome</keyword>
<feature type="domain" description="ABC3 transporter permease C-terminal" evidence="9">
    <location>
        <begin position="275"/>
        <end position="408"/>
    </location>
</feature>
<keyword evidence="3" id="KW-0813">Transport</keyword>
<dbReference type="NCBIfam" id="TIGR02212">
    <property type="entry name" value="lolCE"/>
    <property type="match status" value="1"/>
</dbReference>
<dbReference type="InterPro" id="IPR051447">
    <property type="entry name" value="Lipoprotein-release_system"/>
</dbReference>
<feature type="transmembrane region" description="Helical" evidence="8">
    <location>
        <begin position="320"/>
        <end position="344"/>
    </location>
</feature>
<proteinExistence type="inferred from homology"/>
<evidence type="ECO:0000256" key="4">
    <source>
        <dbReference type="ARBA" id="ARBA00022475"/>
    </source>
</evidence>
<keyword evidence="4" id="KW-1003">Cell membrane</keyword>
<feature type="transmembrane region" description="Helical" evidence="8">
    <location>
        <begin position="271"/>
        <end position="296"/>
    </location>
</feature>
<keyword evidence="11" id="KW-0449">Lipoprotein</keyword>
<keyword evidence="6 8" id="KW-1133">Transmembrane helix</keyword>
<dbReference type="AlphaFoldDB" id="A0A8E4F0E0"/>
<dbReference type="Pfam" id="PF12704">
    <property type="entry name" value="MacB_PCD"/>
    <property type="match status" value="1"/>
</dbReference>
<dbReference type="RefSeq" id="WP_216782352.1">
    <property type="nucleotide sequence ID" value="NZ_LR890047.1"/>
</dbReference>
<dbReference type="GO" id="GO:0044874">
    <property type="term" value="P:lipoprotein localization to outer membrane"/>
    <property type="evidence" value="ECO:0007669"/>
    <property type="project" value="InterPro"/>
</dbReference>
<evidence type="ECO:0000313" key="12">
    <source>
        <dbReference type="Proteomes" id="UP000683585"/>
    </source>
</evidence>
<evidence type="ECO:0000256" key="5">
    <source>
        <dbReference type="ARBA" id="ARBA00022692"/>
    </source>
</evidence>
<organism evidence="11 12">
    <name type="scientific">Candidatus Profftia tarda</name>
    <dbReference type="NCBI Taxonomy" id="1177216"/>
    <lineage>
        <taxon>Bacteria</taxon>
        <taxon>Pseudomonadati</taxon>
        <taxon>Pseudomonadota</taxon>
        <taxon>Gammaproteobacteria</taxon>
        <taxon>Enterobacterales</taxon>
        <taxon>Enterobacteriaceae</taxon>
        <taxon>Candidatus Profftia</taxon>
    </lineage>
</organism>
<evidence type="ECO:0000256" key="8">
    <source>
        <dbReference type="SAM" id="Phobius"/>
    </source>
</evidence>
<dbReference type="InterPro" id="IPR003838">
    <property type="entry name" value="ABC3_permease_C"/>
</dbReference>
<dbReference type="Pfam" id="PF02687">
    <property type="entry name" value="FtsX"/>
    <property type="match status" value="1"/>
</dbReference>
<dbReference type="PANTHER" id="PTHR30489">
    <property type="entry name" value="LIPOPROTEIN-RELEASING SYSTEM TRANSMEMBRANE PROTEIN LOLE"/>
    <property type="match status" value="1"/>
</dbReference>
<evidence type="ECO:0000256" key="6">
    <source>
        <dbReference type="ARBA" id="ARBA00022989"/>
    </source>
</evidence>
<evidence type="ECO:0000256" key="7">
    <source>
        <dbReference type="ARBA" id="ARBA00023136"/>
    </source>
</evidence>
<reference evidence="11 12" key="1">
    <citation type="submission" date="2020-10" db="EMBL/GenBank/DDBJ databases">
        <authorList>
            <person name="Szabo G."/>
        </authorList>
    </citation>
    <scope>NUCLEOTIDE SEQUENCE [LARGE SCALE GENOMIC DNA]</scope>
    <source>
        <strain evidence="11">PROFFT</strain>
    </source>
</reference>
<comment type="similarity">
    <text evidence="2">Belongs to the ABC-4 integral membrane protein family. LolC/E subfamily.</text>
</comment>
<keyword evidence="7 8" id="KW-0472">Membrane</keyword>
<protein>
    <submittedName>
        <fullName evidence="11">Lipoprotein-releasing system transmembrane protein LolE</fullName>
    </submittedName>
</protein>
<keyword evidence="5 8" id="KW-0812">Transmembrane</keyword>
<gene>
    <name evidence="11" type="primary">lolE</name>
    <name evidence="11" type="ORF">PROFFT_A_05890</name>
</gene>
<dbReference type="Proteomes" id="UP000683585">
    <property type="component" value="Chromosome"/>
</dbReference>
<dbReference type="NCBIfam" id="NF008357">
    <property type="entry name" value="PRK11146.1"/>
    <property type="match status" value="1"/>
</dbReference>